<dbReference type="GO" id="GO:0006405">
    <property type="term" value="P:RNA export from nucleus"/>
    <property type="evidence" value="ECO:0007669"/>
    <property type="project" value="TreeGrafter"/>
</dbReference>
<evidence type="ECO:0000259" key="6">
    <source>
        <dbReference type="Pfam" id="PF03177"/>
    </source>
</evidence>
<dbReference type="InterPro" id="IPR007187">
    <property type="entry name" value="Nucleoporin_Nup133/Nup155_C"/>
</dbReference>
<dbReference type="InterPro" id="IPR042538">
    <property type="entry name" value="Nucleoporin_Nup155_C_3"/>
</dbReference>
<evidence type="ECO:0000313" key="8">
    <source>
        <dbReference type="EMBL" id="ETV94154.1"/>
    </source>
</evidence>
<dbReference type="PANTHER" id="PTHR10350">
    <property type="entry name" value="NUCLEAR PORE COMPLEX PROTEIN NUP155"/>
    <property type="match status" value="1"/>
</dbReference>
<dbReference type="EMBL" id="KI913987">
    <property type="protein sequence ID" value="ETV94154.1"/>
    <property type="molecule type" value="Genomic_DNA"/>
</dbReference>
<dbReference type="Pfam" id="PF08801">
    <property type="entry name" value="Nucleoporin_N"/>
    <property type="match status" value="1"/>
</dbReference>
<evidence type="ECO:0000256" key="1">
    <source>
        <dbReference type="ARBA" id="ARBA00004123"/>
    </source>
</evidence>
<comment type="similarity">
    <text evidence="2">Belongs to the non-repetitive/WGA-negative nucleoporin family.</text>
</comment>
<dbReference type="AlphaFoldDB" id="A0A024TJI2"/>
<dbReference type="GO" id="GO:0017056">
    <property type="term" value="F:structural constituent of nuclear pore"/>
    <property type="evidence" value="ECO:0007669"/>
    <property type="project" value="InterPro"/>
</dbReference>
<keyword evidence="3" id="KW-0813">Transport</keyword>
<dbReference type="GO" id="GO:0006606">
    <property type="term" value="P:protein import into nucleus"/>
    <property type="evidence" value="ECO:0007669"/>
    <property type="project" value="TreeGrafter"/>
</dbReference>
<dbReference type="OrthoDB" id="338970at2759"/>
<feature type="compositionally biased region" description="Low complexity" evidence="5">
    <location>
        <begin position="440"/>
        <end position="451"/>
    </location>
</feature>
<proteinExistence type="inferred from homology"/>
<gene>
    <name evidence="8" type="ORF">H310_12154</name>
</gene>
<reference evidence="8" key="1">
    <citation type="submission" date="2013-12" db="EMBL/GenBank/DDBJ databases">
        <title>The Genome Sequence of Aphanomyces invadans NJM9701.</title>
        <authorList>
            <consortium name="The Broad Institute Genomics Platform"/>
            <person name="Russ C."/>
            <person name="Tyler B."/>
            <person name="van West P."/>
            <person name="Dieguez-Uribeondo J."/>
            <person name="Young S.K."/>
            <person name="Zeng Q."/>
            <person name="Gargeya S."/>
            <person name="Fitzgerald M."/>
            <person name="Abouelleil A."/>
            <person name="Alvarado L."/>
            <person name="Chapman S.B."/>
            <person name="Gainer-Dewar J."/>
            <person name="Goldberg J."/>
            <person name="Griggs A."/>
            <person name="Gujja S."/>
            <person name="Hansen M."/>
            <person name="Howarth C."/>
            <person name="Imamovic A."/>
            <person name="Ireland A."/>
            <person name="Larimer J."/>
            <person name="McCowan C."/>
            <person name="Murphy C."/>
            <person name="Pearson M."/>
            <person name="Poon T.W."/>
            <person name="Priest M."/>
            <person name="Roberts A."/>
            <person name="Saif S."/>
            <person name="Shea T."/>
            <person name="Sykes S."/>
            <person name="Wortman J."/>
            <person name="Nusbaum C."/>
            <person name="Birren B."/>
        </authorList>
    </citation>
    <scope>NUCLEOTIDE SEQUENCE [LARGE SCALE GENOMIC DNA]</scope>
    <source>
        <strain evidence="8">NJM9701</strain>
    </source>
</reference>
<evidence type="ECO:0000256" key="3">
    <source>
        <dbReference type="ARBA" id="ARBA00022448"/>
    </source>
</evidence>
<dbReference type="InterPro" id="IPR014908">
    <property type="entry name" value="Nucleoporin_Nup133/Nup155_N"/>
</dbReference>
<comment type="subcellular location">
    <subcellularLocation>
        <location evidence="1">Nucleus</location>
    </subcellularLocation>
</comment>
<dbReference type="VEuPathDB" id="FungiDB:H310_12154"/>
<name>A0A024TJI2_9STRA</name>
<feature type="region of interest" description="Disordered" evidence="5">
    <location>
        <begin position="440"/>
        <end position="466"/>
    </location>
</feature>
<keyword evidence="4" id="KW-0539">Nucleus</keyword>
<dbReference type="STRING" id="157072.A0A024TJI2"/>
<feature type="domain" description="Nucleoporin Nup133/Nup155-like C-terminal" evidence="6">
    <location>
        <begin position="891"/>
        <end position="1152"/>
    </location>
</feature>
<evidence type="ECO:0000256" key="4">
    <source>
        <dbReference type="ARBA" id="ARBA00023242"/>
    </source>
</evidence>
<accession>A0A024TJI2</accession>
<dbReference type="eggNOG" id="KOG1900">
    <property type="taxonomic scope" value="Eukaryota"/>
</dbReference>
<dbReference type="RefSeq" id="XP_008877357.1">
    <property type="nucleotide sequence ID" value="XM_008879135.1"/>
</dbReference>
<feature type="domain" description="Nucleoporin Nup133/Nup155-like N-terminal" evidence="7">
    <location>
        <begin position="67"/>
        <end position="436"/>
    </location>
</feature>
<evidence type="ECO:0000259" key="7">
    <source>
        <dbReference type="Pfam" id="PF08801"/>
    </source>
</evidence>
<evidence type="ECO:0000256" key="2">
    <source>
        <dbReference type="ARBA" id="ARBA00007373"/>
    </source>
</evidence>
<protein>
    <submittedName>
        <fullName evidence="8">Uncharacterized protein</fullName>
    </submittedName>
</protein>
<sequence length="1193" mass="129251">MTRPEAQVKDATSIQRALKELGKAADLAREREKKVDVTPRFQSLSTSSTSIESMYVMDPATTRWGPDLVPSTELIPWPASVLESIRRQPSTTVPMGLFPEIQHAWAVVDATSLMLWDYRTPSAGVVLCPVVSSPIVAAGLVLPLPGTLFSDQVQHLLVILTELDVRLFALIVDKAATTASTRPWKVIDTLMTAPLANTQLCTSIVCTPSRRILLGGIDGTLYEYVYSPNLPPTDNPVKFRCVQPAVTSPWAAYLPNVVRDLLFPSPNAAIAALVVDAPRRLLYVTYVHSNVVSVYDIRSDIVLASSVNLTDLASQTLGSHVALAPLAAIAPIDSSSSVQAVALTTTGQRLALAFDQSYTLKALYLRAVPPALAPSSTMPGGFSHIVAQPGGVTLVGHASAHQFVSLAATAAVPPSTQVVETATVLPVLGTLHSLVAIPSSTPSLPPSSSSSCGAKRSADGSVKAPSSPLDVLKNLGTFGTQFSSTPAQFLALSSEGVQIYSQTRLVDQVDTLLRRSASLAPVVEWYGAPQVATVLFGLSHNPAAAHAVCALDAADTSQGLVQYVAYVLAPVWAAPLAQAPSTKPLQWTLDKLNALKHVLEQVVPLALALHTDMDISLLQSHHVVIRDIHRLVGRCGDALFGWLQLSALSKKEWPKEAGIPFHDVVGTEAGAATFQALLINLAKDSPTVVPRLLAHSSAFFSVWEAAPYQGLQTIAAAKAAVTLSGRDTLLQESLTQLRQNCAQWPPTKPTLQLLRHILKEYAAASFYYGMVEITVAVARVFTAATTTTTVPASACYDTLLTFVVTRETQEAVAKYACQANDGGLLEEAVLPTLPDLSVLQSCPWTRTIQTFLQTNHPDWYQPPRSIGRMESSWRCAELMACVRRFVRLSIHHHNEEAAAEYLWTEAHRIPSSRTIGERAALLARALTCVQATGNAQHIADVQDALDVFQMQTRVYETLRHQKVPSGVLTTLQSTILNMSTLFNEYAMEYGLHTECLRILHACRTNEPLLIASLWKQLIFGFIPPCSSPTSPEIVASWIQGQHASVGQDPSSTVGSFEDMAWVAPLRSYVLQMGASLLHSGADYVFPVQDLVESLELVHFYARQVDDSIDSTWVAKIFLDLKCVPPPLLVGIYAHLKHQHASTSSPTETLLELHWMLGMHAIVAAATDRRPFMPLMHEQIAILERHPDACVCFL</sequence>
<dbReference type="GO" id="GO:0036228">
    <property type="term" value="P:protein localization to nuclear inner membrane"/>
    <property type="evidence" value="ECO:0007669"/>
    <property type="project" value="TreeGrafter"/>
</dbReference>
<dbReference type="Gene3D" id="1.20.120.1880">
    <property type="entry name" value="Nucleoporin, helical C-terminal domain"/>
    <property type="match status" value="1"/>
</dbReference>
<dbReference type="InterPro" id="IPR004870">
    <property type="entry name" value="Nucleoporin_Nup155"/>
</dbReference>
<dbReference type="Pfam" id="PF03177">
    <property type="entry name" value="Nucleoporin_C"/>
    <property type="match status" value="1"/>
</dbReference>
<dbReference type="PANTHER" id="PTHR10350:SF6">
    <property type="entry name" value="NUCLEAR PORE COMPLEX PROTEIN NUP155"/>
    <property type="match status" value="1"/>
</dbReference>
<evidence type="ECO:0000256" key="5">
    <source>
        <dbReference type="SAM" id="MobiDB-lite"/>
    </source>
</evidence>
<organism evidence="8">
    <name type="scientific">Aphanomyces invadans</name>
    <dbReference type="NCBI Taxonomy" id="157072"/>
    <lineage>
        <taxon>Eukaryota</taxon>
        <taxon>Sar</taxon>
        <taxon>Stramenopiles</taxon>
        <taxon>Oomycota</taxon>
        <taxon>Saprolegniomycetes</taxon>
        <taxon>Saprolegniales</taxon>
        <taxon>Verrucalvaceae</taxon>
        <taxon>Aphanomyces</taxon>
    </lineage>
</organism>
<dbReference type="GO" id="GO:0000972">
    <property type="term" value="P:transcription-dependent tethering of RNA polymerase II gene DNA at nuclear periphery"/>
    <property type="evidence" value="ECO:0007669"/>
    <property type="project" value="TreeGrafter"/>
</dbReference>
<dbReference type="GO" id="GO:0044611">
    <property type="term" value="C:nuclear pore inner ring"/>
    <property type="evidence" value="ECO:0007669"/>
    <property type="project" value="TreeGrafter"/>
</dbReference>
<dbReference type="GeneID" id="20089204"/>